<evidence type="ECO:0000313" key="2">
    <source>
        <dbReference type="EMBL" id="MBB1086818.1"/>
    </source>
</evidence>
<reference evidence="2 3" key="1">
    <citation type="submission" date="2020-07" db="EMBL/GenBank/DDBJ databases">
        <title>Description of Limosilactobacillus balticus sp. nov., Limosilactobacillus agrestis sp. nov., Limosilactobacillus albertensis sp. nov., Limosilactobacillus rudii sp. nov., Limosilactobacillus fastidiosus sp. nov., five novel Limosilactobacillus species isolated from the vertebrate gastrointestinal tract, and proposal of 6 subspecies of Limosilactobacillus reuteri adapted to the gastrointestinal tract of specific vertebrate hosts.</title>
        <authorList>
            <person name="Li F."/>
            <person name="Cheng C."/>
            <person name="Zheng J."/>
            <person name="Quevedo R.M."/>
            <person name="Li J."/>
            <person name="Roos S."/>
            <person name="Gaenzle M.G."/>
            <person name="Walter J."/>
        </authorList>
    </citation>
    <scope>NUCLEOTIDE SEQUENCE [LARGE SCALE GENOMIC DNA]</scope>
    <source>
        <strain evidence="2 3">WF-MA3-C</strain>
    </source>
</reference>
<feature type="domain" description="Helix-turn-helix" evidence="1">
    <location>
        <begin position="5"/>
        <end position="53"/>
    </location>
</feature>
<gene>
    <name evidence="2" type="ORF">H5R63_08520</name>
</gene>
<protein>
    <submittedName>
        <fullName evidence="2">Helix-turn-helix domain-containing protein</fullName>
    </submittedName>
</protein>
<dbReference type="SUPFAM" id="SSF46955">
    <property type="entry name" value="Putative DNA-binding domain"/>
    <property type="match status" value="1"/>
</dbReference>
<dbReference type="EMBL" id="JACIUY010000064">
    <property type="protein sequence ID" value="MBB1086818.1"/>
    <property type="molecule type" value="Genomic_DNA"/>
</dbReference>
<dbReference type="RefSeq" id="WP_182581674.1">
    <property type="nucleotide sequence ID" value="NZ_JACIUY010000064.1"/>
</dbReference>
<comment type="caution">
    <text evidence="2">The sequence shown here is derived from an EMBL/GenBank/DDBJ whole genome shotgun (WGS) entry which is preliminary data.</text>
</comment>
<name>A0A7W3U0T1_9LACO</name>
<sequence>MTEYFSYQEAMKYMGFKSPVTLRKYINDGLPTIQVGESKRISKSDIDKFMADHRVVATQDK</sequence>
<dbReference type="InterPro" id="IPR009061">
    <property type="entry name" value="DNA-bd_dom_put_sf"/>
</dbReference>
<dbReference type="AlphaFoldDB" id="A0A7W3U0T1"/>
<evidence type="ECO:0000313" key="3">
    <source>
        <dbReference type="Proteomes" id="UP000518255"/>
    </source>
</evidence>
<proteinExistence type="predicted"/>
<accession>A0A7W3U0T1</accession>
<dbReference type="InterPro" id="IPR041657">
    <property type="entry name" value="HTH_17"/>
</dbReference>
<dbReference type="Pfam" id="PF12728">
    <property type="entry name" value="HTH_17"/>
    <property type="match status" value="1"/>
</dbReference>
<organism evidence="2 3">
    <name type="scientific">Limosilactobacillus fastidiosus</name>
    <dbReference type="NCBI Taxonomy" id="2759855"/>
    <lineage>
        <taxon>Bacteria</taxon>
        <taxon>Bacillati</taxon>
        <taxon>Bacillota</taxon>
        <taxon>Bacilli</taxon>
        <taxon>Lactobacillales</taxon>
        <taxon>Lactobacillaceae</taxon>
        <taxon>Limosilactobacillus</taxon>
    </lineage>
</organism>
<evidence type="ECO:0000259" key="1">
    <source>
        <dbReference type="Pfam" id="PF12728"/>
    </source>
</evidence>
<dbReference type="Proteomes" id="UP000518255">
    <property type="component" value="Unassembled WGS sequence"/>
</dbReference>